<reference evidence="2 3" key="1">
    <citation type="submission" date="2014-03" db="EMBL/GenBank/DDBJ databases">
        <title>The Genome Sequence of Plasmodium fragile nilgiri.</title>
        <authorList>
            <consortium name="The Broad Institute Genomics Platform"/>
            <consortium name="The Broad Institute Genome Sequencing Center for Infectious Disease"/>
            <person name="Neafsey D."/>
            <person name="Duraisingh M."/>
            <person name="Young S.K."/>
            <person name="Zeng Q."/>
            <person name="Gargeya S."/>
            <person name="Abouelleil A."/>
            <person name="Alvarado L."/>
            <person name="Chapman S.B."/>
            <person name="Gainer-Dewar J."/>
            <person name="Goldberg J."/>
            <person name="Griggs A."/>
            <person name="Gujja S."/>
            <person name="Hansen M."/>
            <person name="Howarth C."/>
            <person name="Imamovic A."/>
            <person name="Larimer J."/>
            <person name="Pearson M."/>
            <person name="Poon T.W."/>
            <person name="Priest M."/>
            <person name="Roberts A."/>
            <person name="Saif S."/>
            <person name="Shea T."/>
            <person name="Sykes S."/>
            <person name="Wortman J."/>
            <person name="Nusbaum C."/>
            <person name="Birren B."/>
        </authorList>
    </citation>
    <scope>NUCLEOTIDE SEQUENCE [LARGE SCALE GENOMIC DNA]</scope>
    <source>
        <strain evidence="3">nilgiri</strain>
    </source>
</reference>
<dbReference type="GeneID" id="24270921"/>
<evidence type="ECO:0008006" key="4">
    <source>
        <dbReference type="Google" id="ProtNLM"/>
    </source>
</evidence>
<keyword evidence="3" id="KW-1185">Reference proteome</keyword>
<evidence type="ECO:0000313" key="2">
    <source>
        <dbReference type="EMBL" id="KJP84761.1"/>
    </source>
</evidence>
<dbReference type="Proteomes" id="UP000054561">
    <property type="component" value="Unassembled WGS sequence"/>
</dbReference>
<accession>A0A0D9QGC6</accession>
<dbReference type="RefSeq" id="XP_012338632.1">
    <property type="nucleotide sequence ID" value="XM_012483209.1"/>
</dbReference>
<sequence>MNDDSEYDNAVNCENAYWEHPIDDGQPNQPQREMSRRTERVICRLMTQAIYFANAWSPEVRQNAQEIEGRDKEIKGIMRCTIANIYQDILRTYACEGWWGTYYAWYTTQIIWDALKDTLGEHHCKRGMYKNIKLGDWPMRQQMKTWLQQNARMQKKLAQEQIHDGCRGGTVKTKGKLQVEGVIKDDESETKKDEELKTQMKGDITKILGDVKRKMKQEQEAVTLKASSGAAPPDPYVDDAHEKKDAAIENEMQQAIAHVKEELDAVIAKTAAAQDAAAKAATTPSKASPAPSLYHFG</sequence>
<organism evidence="2 3">
    <name type="scientific">Plasmodium fragile</name>
    <dbReference type="NCBI Taxonomy" id="5857"/>
    <lineage>
        <taxon>Eukaryota</taxon>
        <taxon>Sar</taxon>
        <taxon>Alveolata</taxon>
        <taxon>Apicomplexa</taxon>
        <taxon>Aconoidasida</taxon>
        <taxon>Haemosporida</taxon>
        <taxon>Plasmodiidae</taxon>
        <taxon>Plasmodium</taxon>
        <taxon>Plasmodium (Plasmodium)</taxon>
    </lineage>
</organism>
<dbReference type="AlphaFoldDB" id="A0A0D9QGC6"/>
<protein>
    <recommendedName>
        <fullName evidence="4">Schizont-infected cell agglutination extracellular alpha domain-containing protein</fullName>
    </recommendedName>
</protein>
<gene>
    <name evidence="2" type="ORF">AK88_05607</name>
</gene>
<dbReference type="EMBL" id="KQ001805">
    <property type="protein sequence ID" value="KJP84761.1"/>
    <property type="molecule type" value="Genomic_DNA"/>
</dbReference>
<evidence type="ECO:0000313" key="3">
    <source>
        <dbReference type="Proteomes" id="UP000054561"/>
    </source>
</evidence>
<evidence type="ECO:0000256" key="1">
    <source>
        <dbReference type="SAM" id="MobiDB-lite"/>
    </source>
</evidence>
<feature type="region of interest" description="Disordered" evidence="1">
    <location>
        <begin position="275"/>
        <end position="297"/>
    </location>
</feature>
<proteinExistence type="predicted"/>
<dbReference type="VEuPathDB" id="PlasmoDB:AK88_05607"/>
<name>A0A0D9QGC6_PLAFR</name>